<keyword evidence="5 10" id="KW-0067">ATP-binding</keyword>
<gene>
    <name evidence="12" type="ORF">LRP50_08400</name>
</gene>
<dbReference type="Proteomes" id="UP001149400">
    <property type="component" value="Unassembled WGS sequence"/>
</dbReference>
<dbReference type="Gene3D" id="1.10.10.160">
    <property type="match status" value="1"/>
</dbReference>
<comment type="catalytic activity">
    <reaction evidence="7">
        <text>Couples ATP hydrolysis with the unwinding of duplex DNA by translocating in the 3'-5' direction.</text>
        <dbReference type="EC" id="5.6.2.4"/>
    </reaction>
</comment>
<evidence type="ECO:0000256" key="8">
    <source>
        <dbReference type="ARBA" id="ARBA00034808"/>
    </source>
</evidence>
<evidence type="ECO:0000256" key="1">
    <source>
        <dbReference type="ARBA" id="ARBA00009922"/>
    </source>
</evidence>
<protein>
    <recommendedName>
        <fullName evidence="8">DNA 3'-5' helicase</fullName>
        <ecNumber evidence="8">5.6.2.4</ecNumber>
    </recommendedName>
</protein>
<feature type="binding site" evidence="10">
    <location>
        <begin position="27"/>
        <end position="34"/>
    </location>
    <ligand>
        <name>ATP</name>
        <dbReference type="ChEBI" id="CHEBI:30616"/>
    </ligand>
</feature>
<dbReference type="EC" id="5.6.2.4" evidence="8"/>
<dbReference type="InterPro" id="IPR027417">
    <property type="entry name" value="P-loop_NTPase"/>
</dbReference>
<evidence type="ECO:0000313" key="13">
    <source>
        <dbReference type="Proteomes" id="UP001149400"/>
    </source>
</evidence>
<dbReference type="PANTHER" id="PTHR11070:SF45">
    <property type="entry name" value="DNA 3'-5' HELICASE"/>
    <property type="match status" value="1"/>
</dbReference>
<evidence type="ECO:0000256" key="7">
    <source>
        <dbReference type="ARBA" id="ARBA00034617"/>
    </source>
</evidence>
<evidence type="ECO:0000256" key="3">
    <source>
        <dbReference type="ARBA" id="ARBA00022801"/>
    </source>
</evidence>
<name>A0ABT5QYQ4_9GAMM</name>
<dbReference type="PANTHER" id="PTHR11070">
    <property type="entry name" value="UVRD / RECB / PCRA DNA HELICASE FAMILY MEMBER"/>
    <property type="match status" value="1"/>
</dbReference>
<dbReference type="EMBL" id="JAJUBC010000007">
    <property type="protein sequence ID" value="MDD1793143.1"/>
    <property type="molecule type" value="Genomic_DNA"/>
</dbReference>
<sequence>MLKPISLVGEQRKVLSLNHEGPIQIKGAAGSGKTTVAIYRACHLMNTHADLFEPSKVAVFSFNKSLSAYLKVLANSLGDYDYSDLTVIHFHKWAYHFLEQQGFKLNGRVFDEDQAKYRLSVIINKIKDSEPSYERILSKRIEFYLDEVSWLKGKNILSLEEYQETKRSGRGTTDRVTSSDKIALWEVFQQYRHYMQSNGKYDFDDFALLCLDVIAKQAENFGPHFTHIVIDEAQDLSKAQVSVLSKIVSPTTNSITIIADAAQRIYKSGFVWKEVGLNVRGSRTIEFKKNYRNTAVIAKAALSLLAHDNDTDDFTTVEVGDRDGEKTLIISASNEKDELSSVLERVKNKHLSNKNESICLIHRTRQGVVKLGQLLLKNGFKISNISMSDKNGFSDDCIYIATMQSVKGLEFDHVFLCSLESELLPIAAGFSEPDDDLHISTERRLLYTCMTRATQTLTLSYSNAPSRFLSEINSEFVDRVNI</sequence>
<reference evidence="12" key="1">
    <citation type="submission" date="2021-12" db="EMBL/GenBank/DDBJ databases">
        <title>Enterovibrio ZSDZ35 sp. nov. and Enterovibrio ZSDZ42 sp. nov., isolated from coastal seawater in Qingdao.</title>
        <authorList>
            <person name="Zhang P."/>
        </authorList>
    </citation>
    <scope>NUCLEOTIDE SEQUENCE</scope>
    <source>
        <strain evidence="12">ZSDZ42</strain>
    </source>
</reference>
<dbReference type="InterPro" id="IPR014016">
    <property type="entry name" value="UvrD-like_ATP-bd"/>
</dbReference>
<dbReference type="SUPFAM" id="SSF52540">
    <property type="entry name" value="P-loop containing nucleoside triphosphate hydrolases"/>
    <property type="match status" value="1"/>
</dbReference>
<proteinExistence type="inferred from homology"/>
<comment type="catalytic activity">
    <reaction evidence="9">
        <text>ATP + H2O = ADP + phosphate + H(+)</text>
        <dbReference type="Rhea" id="RHEA:13065"/>
        <dbReference type="ChEBI" id="CHEBI:15377"/>
        <dbReference type="ChEBI" id="CHEBI:15378"/>
        <dbReference type="ChEBI" id="CHEBI:30616"/>
        <dbReference type="ChEBI" id="CHEBI:43474"/>
        <dbReference type="ChEBI" id="CHEBI:456216"/>
        <dbReference type="EC" id="5.6.2.4"/>
    </reaction>
</comment>
<evidence type="ECO:0000256" key="2">
    <source>
        <dbReference type="ARBA" id="ARBA00022741"/>
    </source>
</evidence>
<dbReference type="InterPro" id="IPR014017">
    <property type="entry name" value="DNA_helicase_UvrD-like_C"/>
</dbReference>
<accession>A0ABT5QYQ4</accession>
<dbReference type="InterPro" id="IPR013986">
    <property type="entry name" value="DExx_box_DNA_helicase_dom_sf"/>
</dbReference>
<keyword evidence="13" id="KW-1185">Reference proteome</keyword>
<dbReference type="Pfam" id="PF13361">
    <property type="entry name" value="UvrD_C"/>
    <property type="match status" value="2"/>
</dbReference>
<dbReference type="InterPro" id="IPR000212">
    <property type="entry name" value="DNA_helicase_UvrD/REP"/>
</dbReference>
<dbReference type="RefSeq" id="WP_274164007.1">
    <property type="nucleotide sequence ID" value="NZ_JAJUBC010000007.1"/>
</dbReference>
<dbReference type="PROSITE" id="PS51198">
    <property type="entry name" value="UVRD_HELICASE_ATP_BIND"/>
    <property type="match status" value="1"/>
</dbReference>
<comment type="caution">
    <text evidence="12">The sequence shown here is derived from an EMBL/GenBank/DDBJ whole genome shotgun (WGS) entry which is preliminary data.</text>
</comment>
<evidence type="ECO:0000313" key="12">
    <source>
        <dbReference type="EMBL" id="MDD1793143.1"/>
    </source>
</evidence>
<evidence type="ECO:0000256" key="9">
    <source>
        <dbReference type="ARBA" id="ARBA00048988"/>
    </source>
</evidence>
<evidence type="ECO:0000259" key="11">
    <source>
        <dbReference type="PROSITE" id="PS51198"/>
    </source>
</evidence>
<feature type="domain" description="UvrD-like helicase ATP-binding" evidence="11">
    <location>
        <begin position="6"/>
        <end position="294"/>
    </location>
</feature>
<evidence type="ECO:0000256" key="5">
    <source>
        <dbReference type="ARBA" id="ARBA00022840"/>
    </source>
</evidence>
<dbReference type="Gene3D" id="3.40.50.300">
    <property type="entry name" value="P-loop containing nucleotide triphosphate hydrolases"/>
    <property type="match status" value="2"/>
</dbReference>
<evidence type="ECO:0000256" key="6">
    <source>
        <dbReference type="ARBA" id="ARBA00023235"/>
    </source>
</evidence>
<evidence type="ECO:0000256" key="4">
    <source>
        <dbReference type="ARBA" id="ARBA00022806"/>
    </source>
</evidence>
<dbReference type="Pfam" id="PF00580">
    <property type="entry name" value="UvrD-helicase"/>
    <property type="match status" value="1"/>
</dbReference>
<keyword evidence="6" id="KW-0413">Isomerase</keyword>
<keyword evidence="4 10" id="KW-0347">Helicase</keyword>
<evidence type="ECO:0000256" key="10">
    <source>
        <dbReference type="PROSITE-ProRule" id="PRU00560"/>
    </source>
</evidence>
<organism evidence="12 13">
    <name type="scientific">Enterovibrio gelatinilyticus</name>
    <dbReference type="NCBI Taxonomy" id="2899819"/>
    <lineage>
        <taxon>Bacteria</taxon>
        <taxon>Pseudomonadati</taxon>
        <taxon>Pseudomonadota</taxon>
        <taxon>Gammaproteobacteria</taxon>
        <taxon>Vibrionales</taxon>
        <taxon>Vibrionaceae</taxon>
        <taxon>Enterovibrio</taxon>
    </lineage>
</organism>
<comment type="similarity">
    <text evidence="1">Belongs to the helicase family. UvrD subfamily.</text>
</comment>
<keyword evidence="2 10" id="KW-0547">Nucleotide-binding</keyword>
<keyword evidence="3 10" id="KW-0378">Hydrolase</keyword>